<dbReference type="CDD" id="cd01672">
    <property type="entry name" value="TMPK"/>
    <property type="match status" value="1"/>
</dbReference>
<dbReference type="Gene3D" id="3.40.50.300">
    <property type="entry name" value="P-loop containing nucleotide triphosphate hydrolases"/>
    <property type="match status" value="1"/>
</dbReference>
<dbReference type="RefSeq" id="WP_346074436.1">
    <property type="nucleotide sequence ID" value="NZ_BAAAHU010000100.1"/>
</dbReference>
<dbReference type="InterPro" id="IPR027417">
    <property type="entry name" value="P-loop_NTPase"/>
</dbReference>
<dbReference type="InterPro" id="IPR018094">
    <property type="entry name" value="Thymidylate_kinase"/>
</dbReference>
<dbReference type="Pfam" id="PF02223">
    <property type="entry name" value="Thymidylate_kin"/>
    <property type="match status" value="1"/>
</dbReference>
<keyword evidence="1" id="KW-0808">Transferase</keyword>
<dbReference type="InterPro" id="IPR039430">
    <property type="entry name" value="Thymidylate_kin-like_dom"/>
</dbReference>
<protein>
    <recommendedName>
        <fullName evidence="1">Thymidylate kinase</fullName>
        <ecNumber evidence="1">2.7.4.9</ecNumber>
    </recommendedName>
    <alternativeName>
        <fullName evidence="1">dTMP kinase</fullName>
    </alternativeName>
</protein>
<dbReference type="HAMAP" id="MF_00165">
    <property type="entry name" value="Thymidylate_kinase"/>
    <property type="match status" value="1"/>
</dbReference>
<keyword evidence="1" id="KW-0067">ATP-binding</keyword>
<reference evidence="3 4" key="1">
    <citation type="journal article" date="2019" name="Int. J. Syst. Evol. Microbiol.">
        <title>The Global Catalogue of Microorganisms (GCM) 10K type strain sequencing project: providing services to taxonomists for standard genome sequencing and annotation.</title>
        <authorList>
            <consortium name="The Broad Institute Genomics Platform"/>
            <consortium name="The Broad Institute Genome Sequencing Center for Infectious Disease"/>
            <person name="Wu L."/>
            <person name="Ma J."/>
        </authorList>
    </citation>
    <scope>NUCLEOTIDE SEQUENCE [LARGE SCALE GENOMIC DNA]</scope>
    <source>
        <strain evidence="3 4">JCM 11269</strain>
    </source>
</reference>
<dbReference type="SUPFAM" id="SSF52540">
    <property type="entry name" value="P-loop containing nucleoside triphosphate hydrolases"/>
    <property type="match status" value="1"/>
</dbReference>
<feature type="binding site" evidence="1">
    <location>
        <begin position="7"/>
        <end position="14"/>
    </location>
    <ligand>
        <name>ATP</name>
        <dbReference type="ChEBI" id="CHEBI:30616"/>
    </ligand>
</feature>
<dbReference type="EMBL" id="BAAAHU010000100">
    <property type="protein sequence ID" value="GAA1017090.1"/>
    <property type="molecule type" value="Genomic_DNA"/>
</dbReference>
<keyword evidence="1 3" id="KW-0418">Kinase</keyword>
<comment type="function">
    <text evidence="1">Phosphorylation of dTMP to form dTDP in both de novo and salvage pathways of dTTP synthesis.</text>
</comment>
<keyword evidence="1" id="KW-0547">Nucleotide-binding</keyword>
<sequence length="230" mass="26365">MLVSFEGQDGAGKTALLVAVHDELQRLGMPSVVVEEFSRSPYGQRLIEAVARDKFLRPVPGETATFRTRALEVVADLYYQDEREIAPRLEQGGIVLKDRHLDTILYTLTPTLVTAGAVRDESRALTWLSVLCSELRYRPNLTVYVDAPLPVRLERIRQRQRHLREDRANEVSREDLSVFEGRDRIIRQLIHEEPARFLMLDNSSRPLTEGARDIIEAIRTRLAPLRKGQR</sequence>
<evidence type="ECO:0000313" key="3">
    <source>
        <dbReference type="EMBL" id="GAA1017090.1"/>
    </source>
</evidence>
<proteinExistence type="inferred from homology"/>
<comment type="caution">
    <text evidence="3">The sequence shown here is derived from an EMBL/GenBank/DDBJ whole genome shotgun (WGS) entry which is preliminary data.</text>
</comment>
<keyword evidence="4" id="KW-1185">Reference proteome</keyword>
<comment type="catalytic activity">
    <reaction evidence="1">
        <text>dTMP + ATP = dTDP + ADP</text>
        <dbReference type="Rhea" id="RHEA:13517"/>
        <dbReference type="ChEBI" id="CHEBI:30616"/>
        <dbReference type="ChEBI" id="CHEBI:58369"/>
        <dbReference type="ChEBI" id="CHEBI:63528"/>
        <dbReference type="ChEBI" id="CHEBI:456216"/>
        <dbReference type="EC" id="2.7.4.9"/>
    </reaction>
</comment>
<keyword evidence="1" id="KW-0545">Nucleotide biosynthesis</keyword>
<dbReference type="GO" id="GO:0016301">
    <property type="term" value="F:kinase activity"/>
    <property type="evidence" value="ECO:0007669"/>
    <property type="project" value="UniProtKB-KW"/>
</dbReference>
<comment type="similarity">
    <text evidence="1">Belongs to the thymidylate kinase family.</text>
</comment>
<feature type="domain" description="Thymidylate kinase-like" evidence="2">
    <location>
        <begin position="5"/>
        <end position="204"/>
    </location>
</feature>
<evidence type="ECO:0000259" key="2">
    <source>
        <dbReference type="Pfam" id="PF02223"/>
    </source>
</evidence>
<dbReference type="EC" id="2.7.4.9" evidence="1"/>
<organism evidence="3 4">
    <name type="scientific">Streptomyces thermogriseus</name>
    <dbReference type="NCBI Taxonomy" id="75292"/>
    <lineage>
        <taxon>Bacteria</taxon>
        <taxon>Bacillati</taxon>
        <taxon>Actinomycetota</taxon>
        <taxon>Actinomycetes</taxon>
        <taxon>Kitasatosporales</taxon>
        <taxon>Streptomycetaceae</taxon>
        <taxon>Streptomyces</taxon>
    </lineage>
</organism>
<evidence type="ECO:0000313" key="4">
    <source>
        <dbReference type="Proteomes" id="UP001501072"/>
    </source>
</evidence>
<dbReference type="Proteomes" id="UP001501072">
    <property type="component" value="Unassembled WGS sequence"/>
</dbReference>
<name>A0ABN1T6S7_9ACTN</name>
<gene>
    <name evidence="1 3" type="primary">tmk</name>
    <name evidence="3" type="ORF">GCM10009564_54140</name>
</gene>
<accession>A0ABN1T6S7</accession>
<evidence type="ECO:0000256" key="1">
    <source>
        <dbReference type="HAMAP-Rule" id="MF_00165"/>
    </source>
</evidence>